<feature type="transmembrane region" description="Helical" evidence="1">
    <location>
        <begin position="100"/>
        <end position="119"/>
    </location>
</feature>
<comment type="caution">
    <text evidence="2">The sequence shown here is derived from an EMBL/GenBank/DDBJ whole genome shotgun (WGS) entry which is preliminary data.</text>
</comment>
<evidence type="ECO:0000313" key="3">
    <source>
        <dbReference type="Proteomes" id="UP000474758"/>
    </source>
</evidence>
<feature type="transmembrane region" description="Helical" evidence="1">
    <location>
        <begin position="186"/>
        <end position="206"/>
    </location>
</feature>
<dbReference type="EMBL" id="JAALFE010000002">
    <property type="protein sequence ID" value="NGQ89907.1"/>
    <property type="molecule type" value="Genomic_DNA"/>
</dbReference>
<protein>
    <submittedName>
        <fullName evidence="2">Uncharacterized protein</fullName>
    </submittedName>
</protein>
<keyword evidence="1" id="KW-1133">Transmembrane helix</keyword>
<dbReference type="AlphaFoldDB" id="A0A6M1TPH0"/>
<name>A0A6M1TPH0_9RHOB</name>
<organism evidence="2 3">
    <name type="scientific">Paragemmobacter kunshanensis</name>
    <dbReference type="NCBI Taxonomy" id="2583234"/>
    <lineage>
        <taxon>Bacteria</taxon>
        <taxon>Pseudomonadati</taxon>
        <taxon>Pseudomonadota</taxon>
        <taxon>Alphaproteobacteria</taxon>
        <taxon>Rhodobacterales</taxon>
        <taxon>Paracoccaceae</taxon>
        <taxon>Paragemmobacter</taxon>
    </lineage>
</organism>
<feature type="transmembrane region" description="Helical" evidence="1">
    <location>
        <begin position="275"/>
        <end position="292"/>
    </location>
</feature>
<dbReference type="Proteomes" id="UP000474758">
    <property type="component" value="Unassembled WGS sequence"/>
</dbReference>
<feature type="transmembrane region" description="Helical" evidence="1">
    <location>
        <begin position="150"/>
        <end position="174"/>
    </location>
</feature>
<feature type="transmembrane region" description="Helical" evidence="1">
    <location>
        <begin position="67"/>
        <end position="88"/>
    </location>
</feature>
<feature type="transmembrane region" description="Helical" evidence="1">
    <location>
        <begin position="40"/>
        <end position="60"/>
    </location>
</feature>
<gene>
    <name evidence="2" type="ORF">G5V65_03285</name>
</gene>
<feature type="transmembrane region" description="Helical" evidence="1">
    <location>
        <begin position="242"/>
        <end position="263"/>
    </location>
</feature>
<reference evidence="2 3" key="1">
    <citation type="submission" date="2020-02" db="EMBL/GenBank/DDBJ databases">
        <title>Rhodobacter translucens sp. nov., a novel bacterium isolated from activated sludge.</title>
        <authorList>
            <person name="Liu J."/>
        </authorList>
    </citation>
    <scope>NUCLEOTIDE SEQUENCE [LARGE SCALE GENOMIC DNA]</scope>
    <source>
        <strain evidence="2 3">HX-7-19</strain>
    </source>
</reference>
<feature type="transmembrane region" description="Helical" evidence="1">
    <location>
        <begin position="126"/>
        <end position="144"/>
    </location>
</feature>
<keyword evidence="3" id="KW-1185">Reference proteome</keyword>
<keyword evidence="1" id="KW-0812">Transmembrane</keyword>
<accession>A0A6M1TPH0</accession>
<dbReference type="RefSeq" id="WP_165047043.1">
    <property type="nucleotide sequence ID" value="NZ_JAALFE010000002.1"/>
</dbReference>
<evidence type="ECO:0000256" key="1">
    <source>
        <dbReference type="SAM" id="Phobius"/>
    </source>
</evidence>
<keyword evidence="1" id="KW-0472">Membrane</keyword>
<sequence length="297" mass="31208">MRDGLAYLVASLCLGWIAVWASENMFWTTPAPDLRMVELAVTWLVYSLAAGAALSAVIWSGLRGWRAAFLGGALLGFGIEGAVVGTMYDAFPLQLVWTPLAWHALISGLCALGGGLALARGPVWGQGLGLMVLGLFGAVWGLYWPLEGKVLAGVAGLMAYLALTGLGAGVALGVLSRLPELRWGRWWLWVAPGGIVAFWLVGWVLAPAPLRLLWPVMVGATVWTMGRLGAGGGDLFGPPVAWGRALALVLAPVVTALLVVPAWAQFGGVGVNVPIAWGSGLVGLGLWLWLLWRGVRG</sequence>
<evidence type="ECO:0000313" key="2">
    <source>
        <dbReference type="EMBL" id="NGQ89907.1"/>
    </source>
</evidence>
<proteinExistence type="predicted"/>